<comment type="caution">
    <text evidence="5">The sequence shown here is derived from an EMBL/GenBank/DDBJ whole genome shotgun (WGS) entry which is preliminary data.</text>
</comment>
<dbReference type="InterPro" id="IPR028082">
    <property type="entry name" value="Peripla_BP_I"/>
</dbReference>
<keyword evidence="2" id="KW-0238">DNA-binding</keyword>
<gene>
    <name evidence="5" type="ORF">FHS90_000811</name>
</gene>
<organism evidence="5 6">
    <name type="scientific">Rufibacter quisquiliarum</name>
    <dbReference type="NCBI Taxonomy" id="1549639"/>
    <lineage>
        <taxon>Bacteria</taxon>
        <taxon>Pseudomonadati</taxon>
        <taxon>Bacteroidota</taxon>
        <taxon>Cytophagia</taxon>
        <taxon>Cytophagales</taxon>
        <taxon>Hymenobacteraceae</taxon>
        <taxon>Rufibacter</taxon>
    </lineage>
</organism>
<evidence type="ECO:0000313" key="5">
    <source>
        <dbReference type="EMBL" id="MBA9076109.1"/>
    </source>
</evidence>
<keyword evidence="3" id="KW-0804">Transcription</keyword>
<evidence type="ECO:0000313" key="6">
    <source>
        <dbReference type="Proteomes" id="UP000563094"/>
    </source>
</evidence>
<evidence type="ECO:0000256" key="1">
    <source>
        <dbReference type="ARBA" id="ARBA00023015"/>
    </source>
</evidence>
<dbReference type="Gene3D" id="3.40.50.2300">
    <property type="match status" value="2"/>
</dbReference>
<evidence type="ECO:0000256" key="3">
    <source>
        <dbReference type="ARBA" id="ARBA00023163"/>
    </source>
</evidence>
<dbReference type="Pfam" id="PF00356">
    <property type="entry name" value="LacI"/>
    <property type="match status" value="1"/>
</dbReference>
<reference evidence="5 6" key="1">
    <citation type="submission" date="2020-08" db="EMBL/GenBank/DDBJ databases">
        <title>Genomic Encyclopedia of Type Strains, Phase IV (KMG-IV): sequencing the most valuable type-strain genomes for metagenomic binning, comparative biology and taxonomic classification.</title>
        <authorList>
            <person name="Goeker M."/>
        </authorList>
    </citation>
    <scope>NUCLEOTIDE SEQUENCE [LARGE SCALE GENOMIC DNA]</scope>
    <source>
        <strain evidence="5 6">DSM 29854</strain>
    </source>
</reference>
<keyword evidence="1" id="KW-0805">Transcription regulation</keyword>
<accession>A0A839GHE0</accession>
<dbReference type="GO" id="GO:0003700">
    <property type="term" value="F:DNA-binding transcription factor activity"/>
    <property type="evidence" value="ECO:0007669"/>
    <property type="project" value="TreeGrafter"/>
</dbReference>
<evidence type="ECO:0000259" key="4">
    <source>
        <dbReference type="PROSITE" id="PS50932"/>
    </source>
</evidence>
<proteinExistence type="predicted"/>
<dbReference type="Proteomes" id="UP000563094">
    <property type="component" value="Unassembled WGS sequence"/>
</dbReference>
<dbReference type="PANTHER" id="PTHR30146:SF109">
    <property type="entry name" value="HTH-TYPE TRANSCRIPTIONAL REGULATOR GALS"/>
    <property type="match status" value="1"/>
</dbReference>
<dbReference type="PROSITE" id="PS50932">
    <property type="entry name" value="HTH_LACI_2"/>
    <property type="match status" value="1"/>
</dbReference>
<dbReference type="Gene3D" id="1.10.260.40">
    <property type="entry name" value="lambda repressor-like DNA-binding domains"/>
    <property type="match status" value="1"/>
</dbReference>
<dbReference type="SMART" id="SM00354">
    <property type="entry name" value="HTH_LACI"/>
    <property type="match status" value="1"/>
</dbReference>
<dbReference type="CDD" id="cd01392">
    <property type="entry name" value="HTH_LacI"/>
    <property type="match status" value="1"/>
</dbReference>
<dbReference type="SUPFAM" id="SSF53822">
    <property type="entry name" value="Periplasmic binding protein-like I"/>
    <property type="match status" value="1"/>
</dbReference>
<dbReference type="InterPro" id="IPR000843">
    <property type="entry name" value="HTH_LacI"/>
</dbReference>
<keyword evidence="6" id="KW-1185">Reference proteome</keyword>
<dbReference type="InterPro" id="IPR046335">
    <property type="entry name" value="LacI/GalR-like_sensor"/>
</dbReference>
<sequence length="342" mass="38101">MKKLSYTIKDIAVELGLSHSTVSRALNNHPHISQQTKDRVKELVEKSDYRHNAVAASLRNSKSKMVGLLVPRISMYFQSTVITAIQNKLHEHGYNLMVCQSNDSPEIEKELVNELFSSRIAGLIVSTTLYTTDFSHFDIFQRANIPLVFYDRVPKSHPAHKVLGDDYQGGYLSTKHLLEQGCRRIAHISGPLTCSIYRHRYAGYQDALAEFDVPLDPALVHFQELSKENAIKASEAVFALPVRPDGVFAGNDTTAIGVMQHAKQLGIAIPSQLKIVGYSNDPRAEIIEPSITSVEQFPYEMGEQAAILMLDLIMDKVSPGRNLISLTTPIELVKRQSSCLQA</sequence>
<dbReference type="AlphaFoldDB" id="A0A839GHE0"/>
<feature type="domain" description="HTH lacI-type" evidence="4">
    <location>
        <begin position="6"/>
        <end position="60"/>
    </location>
</feature>
<dbReference type="InterPro" id="IPR010982">
    <property type="entry name" value="Lambda_DNA-bd_dom_sf"/>
</dbReference>
<dbReference type="Pfam" id="PF13377">
    <property type="entry name" value="Peripla_BP_3"/>
    <property type="match status" value="1"/>
</dbReference>
<evidence type="ECO:0000256" key="2">
    <source>
        <dbReference type="ARBA" id="ARBA00023125"/>
    </source>
</evidence>
<name>A0A839GHE0_9BACT</name>
<dbReference type="RefSeq" id="WP_182511889.1">
    <property type="nucleotide sequence ID" value="NZ_JACJIQ010000002.1"/>
</dbReference>
<dbReference type="CDD" id="cd06267">
    <property type="entry name" value="PBP1_LacI_sugar_binding-like"/>
    <property type="match status" value="1"/>
</dbReference>
<dbReference type="SUPFAM" id="SSF47413">
    <property type="entry name" value="lambda repressor-like DNA-binding domains"/>
    <property type="match status" value="1"/>
</dbReference>
<dbReference type="GO" id="GO:0000976">
    <property type="term" value="F:transcription cis-regulatory region binding"/>
    <property type="evidence" value="ECO:0007669"/>
    <property type="project" value="TreeGrafter"/>
</dbReference>
<dbReference type="PANTHER" id="PTHR30146">
    <property type="entry name" value="LACI-RELATED TRANSCRIPTIONAL REPRESSOR"/>
    <property type="match status" value="1"/>
</dbReference>
<protein>
    <submittedName>
        <fullName evidence="5">LacI family transcriptional regulator</fullName>
    </submittedName>
</protein>
<dbReference type="EMBL" id="JACJIQ010000002">
    <property type="protein sequence ID" value="MBA9076109.1"/>
    <property type="molecule type" value="Genomic_DNA"/>
</dbReference>